<evidence type="ECO:0000256" key="1">
    <source>
        <dbReference type="SAM" id="Phobius"/>
    </source>
</evidence>
<dbReference type="Proteomes" id="UP000824988">
    <property type="component" value="Chromosome"/>
</dbReference>
<proteinExistence type="predicted"/>
<keyword evidence="1" id="KW-1133">Transmembrane helix</keyword>
<keyword evidence="1" id="KW-0472">Membrane</keyword>
<evidence type="ECO:0000313" key="3">
    <source>
        <dbReference type="Proteomes" id="UP000824988"/>
    </source>
</evidence>
<dbReference type="RefSeq" id="WP_054774165.1">
    <property type="nucleotide sequence ID" value="NZ_AP019782.1"/>
</dbReference>
<reference evidence="2" key="1">
    <citation type="submission" date="2019-06" db="EMBL/GenBank/DDBJ databases">
        <title>Complete genome sequence of Methylogaea oryzae strain JCM16910.</title>
        <authorList>
            <person name="Asakawa S."/>
        </authorList>
    </citation>
    <scope>NUCLEOTIDE SEQUENCE</scope>
    <source>
        <strain evidence="2">E10</strain>
    </source>
</reference>
<feature type="transmembrane region" description="Helical" evidence="1">
    <location>
        <begin position="112"/>
        <end position="129"/>
    </location>
</feature>
<accession>A0A8D4VRK6</accession>
<feature type="transmembrane region" description="Helical" evidence="1">
    <location>
        <begin position="86"/>
        <end position="106"/>
    </location>
</feature>
<name>A0A8D4VRK6_9GAMM</name>
<dbReference type="KEGG" id="moz:MoryE10_31520"/>
<keyword evidence="3" id="KW-1185">Reference proteome</keyword>
<sequence length="183" mass="19885">MSEPGNTAKGDVPLGVAVDEIVLIVLIVMCLLGVGFTHFAPQESFMYWLIMIFVFGIAAMISAWGQAKVKGHVRGQLLKDLLFQQCLHWLGSLVTVLGVFVMLQAGRMGTETAGLVILLILALATFLDGIRIGWRYSLAGIYLAITAVVATVVKNFMPLLIVAGVIVVAGTLYWEKRRLGRLP</sequence>
<evidence type="ECO:0000313" key="2">
    <source>
        <dbReference type="EMBL" id="BBL72546.1"/>
    </source>
</evidence>
<gene>
    <name evidence="2" type="ORF">MoryE10_31520</name>
</gene>
<dbReference type="EMBL" id="AP019782">
    <property type="protein sequence ID" value="BBL72546.1"/>
    <property type="molecule type" value="Genomic_DNA"/>
</dbReference>
<dbReference type="AlphaFoldDB" id="A0A8D4VRK6"/>
<organism evidence="2 3">
    <name type="scientific">Methylogaea oryzae</name>
    <dbReference type="NCBI Taxonomy" id="1295382"/>
    <lineage>
        <taxon>Bacteria</taxon>
        <taxon>Pseudomonadati</taxon>
        <taxon>Pseudomonadota</taxon>
        <taxon>Gammaproteobacteria</taxon>
        <taxon>Methylococcales</taxon>
        <taxon>Methylococcaceae</taxon>
        <taxon>Methylogaea</taxon>
    </lineage>
</organism>
<feature type="transmembrane region" description="Helical" evidence="1">
    <location>
        <begin position="45"/>
        <end position="65"/>
    </location>
</feature>
<feature type="transmembrane region" description="Helical" evidence="1">
    <location>
        <begin position="21"/>
        <end position="39"/>
    </location>
</feature>
<protein>
    <submittedName>
        <fullName evidence="2">Uncharacterized protein</fullName>
    </submittedName>
</protein>
<keyword evidence="1" id="KW-0812">Transmembrane</keyword>